<evidence type="ECO:0000313" key="1">
    <source>
        <dbReference type="EMBL" id="NKY52494.1"/>
    </source>
</evidence>
<protein>
    <recommendedName>
        <fullName evidence="3">YokE-like PH domain-containing protein</fullName>
    </recommendedName>
</protein>
<evidence type="ECO:0008006" key="3">
    <source>
        <dbReference type="Google" id="ProtNLM"/>
    </source>
</evidence>
<gene>
    <name evidence="1" type="ORF">HGA08_20005</name>
</gene>
<reference evidence="1 2" key="1">
    <citation type="submission" date="2020-04" db="EMBL/GenBank/DDBJ databases">
        <title>MicrobeNet Type strains.</title>
        <authorList>
            <person name="Nicholson A.C."/>
        </authorList>
    </citation>
    <scope>NUCLEOTIDE SEQUENCE [LARGE SCALE GENOMIC DNA]</scope>
    <source>
        <strain evidence="1 2">JCM 12354</strain>
    </source>
</reference>
<proteinExistence type="predicted"/>
<comment type="caution">
    <text evidence="1">The sequence shown here is derived from an EMBL/GenBank/DDBJ whole genome shotgun (WGS) entry which is preliminary data.</text>
</comment>
<sequence>MAIRKATIQKQMAEKLGEFAPPGEQIQVAFQAITGPSPWVDSIPYVRFATIFIRKFYCIVLTNTSVVIVECSRWTGRPQTFVCAEHLSTAFFTDMQLNTLWSKVFYRMPTTGTAERLNVHRQWREELDALVSRLPQQPAMVG</sequence>
<name>A0A846Y3R5_9NOCA</name>
<dbReference type="AlphaFoldDB" id="A0A846Y3R5"/>
<dbReference type="Proteomes" id="UP000565711">
    <property type="component" value="Unassembled WGS sequence"/>
</dbReference>
<dbReference type="RefSeq" id="WP_157103057.1">
    <property type="nucleotide sequence ID" value="NZ_JAAXOP010000012.1"/>
</dbReference>
<dbReference type="EMBL" id="JAAXOP010000012">
    <property type="protein sequence ID" value="NKY52494.1"/>
    <property type="molecule type" value="Genomic_DNA"/>
</dbReference>
<organism evidence="1 2">
    <name type="scientific">Nocardia vermiculata</name>
    <dbReference type="NCBI Taxonomy" id="257274"/>
    <lineage>
        <taxon>Bacteria</taxon>
        <taxon>Bacillati</taxon>
        <taxon>Actinomycetota</taxon>
        <taxon>Actinomycetes</taxon>
        <taxon>Mycobacteriales</taxon>
        <taxon>Nocardiaceae</taxon>
        <taxon>Nocardia</taxon>
    </lineage>
</organism>
<accession>A0A846Y3R5</accession>
<keyword evidence="2" id="KW-1185">Reference proteome</keyword>
<evidence type="ECO:0000313" key="2">
    <source>
        <dbReference type="Proteomes" id="UP000565711"/>
    </source>
</evidence>